<dbReference type="Proteomes" id="UP001165064">
    <property type="component" value="Unassembled WGS sequence"/>
</dbReference>
<organism evidence="1 2">
    <name type="scientific">Ambrosiozyma monospora</name>
    <name type="common">Yeast</name>
    <name type="synonym">Endomycopsis monosporus</name>
    <dbReference type="NCBI Taxonomy" id="43982"/>
    <lineage>
        <taxon>Eukaryota</taxon>
        <taxon>Fungi</taxon>
        <taxon>Dikarya</taxon>
        <taxon>Ascomycota</taxon>
        <taxon>Saccharomycotina</taxon>
        <taxon>Pichiomycetes</taxon>
        <taxon>Pichiales</taxon>
        <taxon>Pichiaceae</taxon>
        <taxon>Ambrosiozyma</taxon>
    </lineage>
</organism>
<proteinExistence type="predicted"/>
<dbReference type="EMBL" id="BSXS01004894">
    <property type="protein sequence ID" value="GME83657.1"/>
    <property type="molecule type" value="Genomic_DNA"/>
</dbReference>
<keyword evidence="2" id="KW-1185">Reference proteome</keyword>
<comment type="caution">
    <text evidence="1">The sequence shown here is derived from an EMBL/GenBank/DDBJ whole genome shotgun (WGS) entry which is preliminary data.</text>
</comment>
<evidence type="ECO:0000313" key="2">
    <source>
        <dbReference type="Proteomes" id="UP001165064"/>
    </source>
</evidence>
<protein>
    <submittedName>
        <fullName evidence="1">Unnamed protein product</fullName>
    </submittedName>
</protein>
<gene>
    <name evidence="1" type="ORF">Amon02_000631300</name>
</gene>
<name>A0ACB5T9A0_AMBMO</name>
<accession>A0ACB5T9A0</accession>
<sequence>MSDVTFFDEQKHSFADVPVVDGKVATAEFLLAAEALVKLFDLLGSSAFSVVQNDMNGNIAKVRAKLLAAPTEAATLQDLILSEVKDKKKTATQGLLWLTRGLQFTAVSMRETVNHPNEEMTKTFTDGYSKTLIKYHSVFVKPVFKLAMKACPYRADFFKKLGADQDKVAKQLEAWLSALEKIVKIIMDFFESGNYGKGL</sequence>
<evidence type="ECO:0000313" key="1">
    <source>
        <dbReference type="EMBL" id="GME83657.1"/>
    </source>
</evidence>
<reference evidence="1" key="1">
    <citation type="submission" date="2023-04" db="EMBL/GenBank/DDBJ databases">
        <title>Ambrosiozyma monospora NBRC 10751.</title>
        <authorList>
            <person name="Ichikawa N."/>
            <person name="Sato H."/>
            <person name="Tonouchi N."/>
        </authorList>
    </citation>
    <scope>NUCLEOTIDE SEQUENCE</scope>
    <source>
        <strain evidence="1">NBRC 10751</strain>
    </source>
</reference>